<keyword evidence="3" id="KW-0378">Hydrolase</keyword>
<dbReference type="EC" id="3.6.1.23" evidence="2"/>
<feature type="domain" description="dUTPase-like" evidence="6">
    <location>
        <begin position="26"/>
        <end position="141"/>
    </location>
</feature>
<comment type="caution">
    <text evidence="7">The sequence shown here is derived from an EMBL/GenBank/DDBJ whole genome shotgun (WGS) entry which is preliminary data.</text>
</comment>
<sequence>MTLEIKVKYFSDIEKIQKINKGDWIDLRSAIDYVGSAGEYKMIPLGVGMKLPDGYEANVVPRSSTFKTWGILQTNHFGVIDNSYSGNDDQWHMPVYFTRDTVIKKNDRICQFRITEIQPEVKFTEVDRLDEVSRGGFGSTGIS</sequence>
<evidence type="ECO:0000313" key="7">
    <source>
        <dbReference type="EMBL" id="MFB5758922.1"/>
    </source>
</evidence>
<dbReference type="InterPro" id="IPR008181">
    <property type="entry name" value="dUTPase"/>
</dbReference>
<name>A0ABV5BXZ1_9BACL</name>
<dbReference type="InterPro" id="IPR029054">
    <property type="entry name" value="dUTPase-like"/>
</dbReference>
<gene>
    <name evidence="7" type="ORF">ACE5LO_00805</name>
</gene>
<evidence type="ECO:0000256" key="5">
    <source>
        <dbReference type="ARBA" id="ARBA00047686"/>
    </source>
</evidence>
<evidence type="ECO:0000256" key="1">
    <source>
        <dbReference type="ARBA" id="ARBA00006581"/>
    </source>
</evidence>
<reference evidence="7 8" key="1">
    <citation type="submission" date="2024-09" db="EMBL/GenBank/DDBJ databases">
        <title>Paenibacillus zeirhizospherea sp. nov., isolated from surface of the maize (Zea mays) roots in a horticulture field, Hungary.</title>
        <authorList>
            <person name="Marton D."/>
            <person name="Farkas M."/>
            <person name="Bedics A."/>
            <person name="Toth E."/>
            <person name="Tancsics A."/>
            <person name="Boka K."/>
            <person name="Marati G."/>
            <person name="Kriszt B."/>
            <person name="Cserhati M."/>
        </authorList>
    </citation>
    <scope>NUCLEOTIDE SEQUENCE [LARGE SCALE GENOMIC DNA]</scope>
    <source>
        <strain evidence="7 8">JCM 18446</strain>
    </source>
</reference>
<evidence type="ECO:0000259" key="6">
    <source>
        <dbReference type="Pfam" id="PF00692"/>
    </source>
</evidence>
<dbReference type="CDD" id="cd07557">
    <property type="entry name" value="trimeric_dUTPase"/>
    <property type="match status" value="1"/>
</dbReference>
<dbReference type="SUPFAM" id="SSF51283">
    <property type="entry name" value="dUTPase-like"/>
    <property type="match status" value="1"/>
</dbReference>
<dbReference type="InterPro" id="IPR036157">
    <property type="entry name" value="dUTPase-like_sf"/>
</dbReference>
<dbReference type="PANTHER" id="PTHR11241:SF0">
    <property type="entry name" value="DEOXYURIDINE 5'-TRIPHOSPHATE NUCLEOTIDOHYDROLASE"/>
    <property type="match status" value="1"/>
</dbReference>
<keyword evidence="4" id="KW-0546">Nucleotide metabolism</keyword>
<dbReference type="RefSeq" id="WP_375518175.1">
    <property type="nucleotide sequence ID" value="NZ_JBHIRY010000001.1"/>
</dbReference>
<protein>
    <recommendedName>
        <fullName evidence="2">dUTP diphosphatase</fullName>
        <ecNumber evidence="2">3.6.1.23</ecNumber>
    </recommendedName>
</protein>
<dbReference type="PANTHER" id="PTHR11241">
    <property type="entry name" value="DEOXYURIDINE 5'-TRIPHOSPHATE NUCLEOTIDOHYDROLASE"/>
    <property type="match status" value="1"/>
</dbReference>
<dbReference type="EMBL" id="JBHIRY010000001">
    <property type="protein sequence ID" value="MFB5758922.1"/>
    <property type="molecule type" value="Genomic_DNA"/>
</dbReference>
<comment type="similarity">
    <text evidence="1">Belongs to the dUTPase family.</text>
</comment>
<evidence type="ECO:0000313" key="8">
    <source>
        <dbReference type="Proteomes" id="UP001580430"/>
    </source>
</evidence>
<evidence type="ECO:0000256" key="2">
    <source>
        <dbReference type="ARBA" id="ARBA00012379"/>
    </source>
</evidence>
<dbReference type="InterPro" id="IPR033704">
    <property type="entry name" value="dUTPase_trimeric"/>
</dbReference>
<evidence type="ECO:0000256" key="4">
    <source>
        <dbReference type="ARBA" id="ARBA00023080"/>
    </source>
</evidence>
<comment type="catalytic activity">
    <reaction evidence="5">
        <text>dUTP + H2O = dUMP + diphosphate + H(+)</text>
        <dbReference type="Rhea" id="RHEA:10248"/>
        <dbReference type="ChEBI" id="CHEBI:15377"/>
        <dbReference type="ChEBI" id="CHEBI:15378"/>
        <dbReference type="ChEBI" id="CHEBI:33019"/>
        <dbReference type="ChEBI" id="CHEBI:61555"/>
        <dbReference type="ChEBI" id="CHEBI:246422"/>
        <dbReference type="EC" id="3.6.1.23"/>
    </reaction>
</comment>
<organism evidence="7 8">
    <name type="scientific">Paenibacillus medicaginis</name>
    <dbReference type="NCBI Taxonomy" id="1470560"/>
    <lineage>
        <taxon>Bacteria</taxon>
        <taxon>Bacillati</taxon>
        <taxon>Bacillota</taxon>
        <taxon>Bacilli</taxon>
        <taxon>Bacillales</taxon>
        <taxon>Paenibacillaceae</taxon>
        <taxon>Paenibacillus</taxon>
    </lineage>
</organism>
<dbReference type="Proteomes" id="UP001580430">
    <property type="component" value="Unassembled WGS sequence"/>
</dbReference>
<keyword evidence="8" id="KW-1185">Reference proteome</keyword>
<dbReference type="Pfam" id="PF00692">
    <property type="entry name" value="dUTPase"/>
    <property type="match status" value="1"/>
</dbReference>
<proteinExistence type="inferred from homology"/>
<dbReference type="Gene3D" id="2.70.40.10">
    <property type="match status" value="1"/>
</dbReference>
<evidence type="ECO:0000256" key="3">
    <source>
        <dbReference type="ARBA" id="ARBA00022801"/>
    </source>
</evidence>
<accession>A0ABV5BXZ1</accession>